<gene>
    <name evidence="9" type="ORF">CAAN4_B06502</name>
</gene>
<feature type="compositionally biased region" description="Low complexity" evidence="7">
    <location>
        <begin position="50"/>
        <end position="62"/>
    </location>
</feature>
<evidence type="ECO:0000313" key="10">
    <source>
        <dbReference type="Proteomes" id="UP001497600"/>
    </source>
</evidence>
<feature type="compositionally biased region" description="Low complexity" evidence="7">
    <location>
        <begin position="123"/>
        <end position="133"/>
    </location>
</feature>
<keyword evidence="1" id="KW-0479">Metal-binding</keyword>
<dbReference type="SMART" id="SM00066">
    <property type="entry name" value="GAL4"/>
    <property type="match status" value="1"/>
</dbReference>
<dbReference type="SUPFAM" id="SSF57701">
    <property type="entry name" value="Zn2/Cys6 DNA-binding domain"/>
    <property type="match status" value="1"/>
</dbReference>
<feature type="compositionally biased region" description="Polar residues" evidence="7">
    <location>
        <begin position="184"/>
        <end position="205"/>
    </location>
</feature>
<keyword evidence="5" id="KW-0804">Transcription</keyword>
<dbReference type="PANTHER" id="PTHR36206">
    <property type="entry name" value="ASPERCRYPTIN BIOSYNTHESIS CLUSTER-SPECIFIC TRANSCRIPTION REGULATOR ATNN-RELATED"/>
    <property type="match status" value="1"/>
</dbReference>
<evidence type="ECO:0000256" key="2">
    <source>
        <dbReference type="ARBA" id="ARBA00022833"/>
    </source>
</evidence>
<sequence length="435" mass="47440">MMTQLPSVFELMVGTRGRQQSESGASTAASVPATVAKDASSSAPWAIPRISSAASLPSVISSQGYARKSSVHSTPEEPSSVPSHPISARRLTEPSLYQPQGYQQQYPQQQHQQQPPPPPPAPSHHQQQHAQGPTSHPYYSQHQAQGVPPPPPGPSSGPVPGSGPINAHIHSQGQQQDYFPRQRPSISSSIDSLTRTNSTNGPLTLTATSAAGYTVQYSPKNHPHSHHVYAPPGSIQVQQMPGQPPLSYATDYFPQLIYTPVHPGQQPNSNPSAVQVTTPTGGATHIHGGAQVMYSPMYATSSAYSQHPQFAHYGQPHLSHHLHPHMMTQGSPPPHLLLNPHLHQHQGGHDENNALVNKRRIIKRRTRTGCLTCRKRRIKCDERKPHCFNCERSKKVCLGYENLSKKKSTQSSSPHSASDEDEDHAHDSEVQSLQH</sequence>
<feature type="region of interest" description="Disordered" evidence="7">
    <location>
        <begin position="405"/>
        <end position="435"/>
    </location>
</feature>
<dbReference type="InterPro" id="IPR036864">
    <property type="entry name" value="Zn2-C6_fun-type_DNA-bd_sf"/>
</dbReference>
<proteinExistence type="predicted"/>
<name>A0ABP0E801_9ASCO</name>
<dbReference type="EMBL" id="OZ004254">
    <property type="protein sequence ID" value="CAK7896721.1"/>
    <property type="molecule type" value="Genomic_DNA"/>
</dbReference>
<reference evidence="9 10" key="1">
    <citation type="submission" date="2024-01" db="EMBL/GenBank/DDBJ databases">
        <authorList>
            <consortium name="Genoscope - CEA"/>
            <person name="William W."/>
        </authorList>
    </citation>
    <scope>NUCLEOTIDE SEQUENCE [LARGE SCALE GENOMIC DNA]</scope>
    <source>
        <strain evidence="9 10">29B2s-10</strain>
    </source>
</reference>
<feature type="region of interest" description="Disordered" evidence="7">
    <location>
        <begin position="264"/>
        <end position="284"/>
    </location>
</feature>
<protein>
    <recommendedName>
        <fullName evidence="8">Zn(2)-C6 fungal-type domain-containing protein</fullName>
    </recommendedName>
</protein>
<dbReference type="Pfam" id="PF00172">
    <property type="entry name" value="Zn_clus"/>
    <property type="match status" value="1"/>
</dbReference>
<dbReference type="PROSITE" id="PS50048">
    <property type="entry name" value="ZN2_CY6_FUNGAL_2"/>
    <property type="match status" value="1"/>
</dbReference>
<keyword evidence="10" id="KW-1185">Reference proteome</keyword>
<keyword evidence="3" id="KW-0805">Transcription regulation</keyword>
<feature type="compositionally biased region" description="Polar residues" evidence="7">
    <location>
        <begin position="71"/>
        <end position="82"/>
    </location>
</feature>
<dbReference type="InterPro" id="IPR001138">
    <property type="entry name" value="Zn2Cys6_DnaBD"/>
</dbReference>
<feature type="region of interest" description="Disordered" evidence="7">
    <location>
        <begin position="15"/>
        <end position="87"/>
    </location>
</feature>
<feature type="region of interest" description="Disordered" evidence="7">
    <location>
        <begin position="315"/>
        <end position="353"/>
    </location>
</feature>
<feature type="compositionally biased region" description="Pro residues" evidence="7">
    <location>
        <begin position="147"/>
        <end position="157"/>
    </location>
</feature>
<evidence type="ECO:0000256" key="3">
    <source>
        <dbReference type="ARBA" id="ARBA00023015"/>
    </source>
</evidence>
<dbReference type="CDD" id="cd00067">
    <property type="entry name" value="GAL4"/>
    <property type="match status" value="1"/>
</dbReference>
<dbReference type="Proteomes" id="UP001497600">
    <property type="component" value="Chromosome B"/>
</dbReference>
<evidence type="ECO:0000256" key="1">
    <source>
        <dbReference type="ARBA" id="ARBA00022723"/>
    </source>
</evidence>
<keyword evidence="2" id="KW-0862">Zinc</keyword>
<feature type="compositionally biased region" description="Low complexity" evidence="7">
    <location>
        <begin position="100"/>
        <end position="113"/>
    </location>
</feature>
<organism evidence="9 10">
    <name type="scientific">[Candida] anglica</name>
    <dbReference type="NCBI Taxonomy" id="148631"/>
    <lineage>
        <taxon>Eukaryota</taxon>
        <taxon>Fungi</taxon>
        <taxon>Dikarya</taxon>
        <taxon>Ascomycota</taxon>
        <taxon>Saccharomycotina</taxon>
        <taxon>Pichiomycetes</taxon>
        <taxon>Debaryomycetaceae</taxon>
        <taxon>Kurtzmaniella</taxon>
    </lineage>
</organism>
<evidence type="ECO:0000256" key="5">
    <source>
        <dbReference type="ARBA" id="ARBA00023163"/>
    </source>
</evidence>
<feature type="region of interest" description="Disordered" evidence="7">
    <location>
        <begin position="100"/>
        <end position="205"/>
    </location>
</feature>
<dbReference type="InterPro" id="IPR052360">
    <property type="entry name" value="Transcr_Regulatory_Proteins"/>
</dbReference>
<evidence type="ECO:0000259" key="8">
    <source>
        <dbReference type="PROSITE" id="PS50048"/>
    </source>
</evidence>
<feature type="domain" description="Zn(2)-C6 fungal-type" evidence="8">
    <location>
        <begin position="369"/>
        <end position="397"/>
    </location>
</feature>
<feature type="compositionally biased region" description="Low complexity" evidence="7">
    <location>
        <begin position="25"/>
        <end position="36"/>
    </location>
</feature>
<dbReference type="PROSITE" id="PS00463">
    <property type="entry name" value="ZN2_CY6_FUNGAL_1"/>
    <property type="match status" value="1"/>
</dbReference>
<dbReference type="PANTHER" id="PTHR36206:SF13">
    <property type="entry name" value="TRANSCRIPTIONAL REGULATORY PROTEIN MOC3"/>
    <property type="match status" value="1"/>
</dbReference>
<dbReference type="Gene3D" id="4.10.240.10">
    <property type="entry name" value="Zn(2)-C6 fungal-type DNA-binding domain"/>
    <property type="match status" value="1"/>
</dbReference>
<feature type="compositionally biased region" description="Polar residues" evidence="7">
    <location>
        <begin position="265"/>
        <end position="281"/>
    </location>
</feature>
<accession>A0ABP0E801</accession>
<evidence type="ECO:0000256" key="4">
    <source>
        <dbReference type="ARBA" id="ARBA00023125"/>
    </source>
</evidence>
<evidence type="ECO:0000313" key="9">
    <source>
        <dbReference type="EMBL" id="CAK7896721.1"/>
    </source>
</evidence>
<evidence type="ECO:0000256" key="7">
    <source>
        <dbReference type="SAM" id="MobiDB-lite"/>
    </source>
</evidence>
<keyword evidence="6" id="KW-0539">Nucleus</keyword>
<keyword evidence="4" id="KW-0238">DNA-binding</keyword>
<evidence type="ECO:0000256" key="6">
    <source>
        <dbReference type="ARBA" id="ARBA00023242"/>
    </source>
</evidence>